<accession>A0A5S3VCP7</accession>
<keyword evidence="1" id="KW-0472">Membrane</keyword>
<evidence type="ECO:0000256" key="1">
    <source>
        <dbReference type="SAM" id="Phobius"/>
    </source>
</evidence>
<dbReference type="EMBL" id="PNBX01000014">
    <property type="protein sequence ID" value="TMO69685.1"/>
    <property type="molecule type" value="Genomic_DNA"/>
</dbReference>
<sequence>MSHSKNIIVFTMALILFLSIFYLSQTYQIKHDIKKQASQVVTRVALDINTLPIADPFFSYSGNTSVVESYIGKINAVLVRQDARIQLQKVSIEHVDSTDNIMVKKLVDAHRDVYVSFAIDDAHVKSAYIVPFILALLNTAFYGWVNISVARTRASRPQHKDKTELPKKLVVDLYSKTIMLNSRKQDAVKLANKPLCFYLALVEYCESHPDVVLNQNKDVPDELIDIADKYFHRLIALGHTIRKRPNFSSSLEKTLSEIRAALDDVMAEHIELKAKYYPPKAHGEGSRSKIHSYGLINVALTDIELIGK</sequence>
<dbReference type="EMBL" id="PNBW01000034">
    <property type="protein sequence ID" value="TMO75727.1"/>
    <property type="molecule type" value="Genomic_DNA"/>
</dbReference>
<name>A0A5S3VCP7_9GAMM</name>
<dbReference type="Proteomes" id="UP000307217">
    <property type="component" value="Unassembled WGS sequence"/>
</dbReference>
<keyword evidence="1" id="KW-0812">Transmembrane</keyword>
<keyword evidence="4" id="KW-1185">Reference proteome</keyword>
<proteinExistence type="predicted"/>
<evidence type="ECO:0000313" key="5">
    <source>
        <dbReference type="Proteomes" id="UP000307217"/>
    </source>
</evidence>
<reference evidence="4 5" key="1">
    <citation type="submission" date="2018-01" db="EMBL/GenBank/DDBJ databases">
        <authorList>
            <person name="Paulsen S."/>
            <person name="Gram L.K."/>
        </authorList>
    </citation>
    <scope>NUCLEOTIDE SEQUENCE [LARGE SCALE GENOMIC DNA]</scope>
    <source>
        <strain evidence="2 5">S3790</strain>
        <strain evidence="3 4">S3895</strain>
    </source>
</reference>
<gene>
    <name evidence="2" type="ORF">CWC19_04335</name>
    <name evidence="3" type="ORF">CWC20_07125</name>
</gene>
<keyword evidence="1" id="KW-1133">Transmembrane helix</keyword>
<protein>
    <submittedName>
        <fullName evidence="2">Uncharacterized protein</fullName>
    </submittedName>
</protein>
<evidence type="ECO:0000313" key="3">
    <source>
        <dbReference type="EMBL" id="TMO75727.1"/>
    </source>
</evidence>
<evidence type="ECO:0000313" key="4">
    <source>
        <dbReference type="Proteomes" id="UP000307164"/>
    </source>
</evidence>
<dbReference type="OrthoDB" id="5701613at2"/>
<dbReference type="AlphaFoldDB" id="A0A5S3VCP7"/>
<feature type="transmembrane region" description="Helical" evidence="1">
    <location>
        <begin position="127"/>
        <end position="145"/>
    </location>
</feature>
<feature type="transmembrane region" description="Helical" evidence="1">
    <location>
        <begin position="6"/>
        <end position="24"/>
    </location>
</feature>
<reference evidence="2" key="3">
    <citation type="submission" date="2019-09" db="EMBL/GenBank/DDBJ databases">
        <title>Co-occurence of chitin degradation, pigmentation and bioactivity in marine Pseudoalteromonas.</title>
        <authorList>
            <person name="Sonnenschein E.C."/>
            <person name="Bech P.K."/>
        </authorList>
    </citation>
    <scope>NUCLEOTIDE SEQUENCE</scope>
    <source>
        <strain evidence="2">S3790</strain>
    </source>
</reference>
<reference evidence="4 5" key="2">
    <citation type="submission" date="2019-06" db="EMBL/GenBank/DDBJ databases">
        <title>Co-occurence of chitin degradation, pigmentation and bioactivity in marine Pseudoalteromonas.</title>
        <authorList>
            <person name="Sonnenschein E.C."/>
            <person name="Bech P.K."/>
        </authorList>
    </citation>
    <scope>NUCLEOTIDE SEQUENCE [LARGE SCALE GENOMIC DNA]</scope>
    <source>
        <strain evidence="5">S3790</strain>
        <strain evidence="3 4">S3895</strain>
    </source>
</reference>
<comment type="caution">
    <text evidence="2">The sequence shown here is derived from an EMBL/GenBank/DDBJ whole genome shotgun (WGS) entry which is preliminary data.</text>
</comment>
<organism evidence="2 5">
    <name type="scientific">Pseudoalteromonas aurantia</name>
    <dbReference type="NCBI Taxonomy" id="43654"/>
    <lineage>
        <taxon>Bacteria</taxon>
        <taxon>Pseudomonadati</taxon>
        <taxon>Pseudomonadota</taxon>
        <taxon>Gammaproteobacteria</taxon>
        <taxon>Alteromonadales</taxon>
        <taxon>Pseudoalteromonadaceae</taxon>
        <taxon>Pseudoalteromonas</taxon>
    </lineage>
</organism>
<evidence type="ECO:0000313" key="2">
    <source>
        <dbReference type="EMBL" id="TMO69685.1"/>
    </source>
</evidence>
<dbReference type="Proteomes" id="UP000307164">
    <property type="component" value="Unassembled WGS sequence"/>
</dbReference>